<proteinExistence type="predicted"/>
<organism evidence="3 4">
    <name type="scientific">Zophobas morio</name>
    <dbReference type="NCBI Taxonomy" id="2755281"/>
    <lineage>
        <taxon>Eukaryota</taxon>
        <taxon>Metazoa</taxon>
        <taxon>Ecdysozoa</taxon>
        <taxon>Arthropoda</taxon>
        <taxon>Hexapoda</taxon>
        <taxon>Insecta</taxon>
        <taxon>Pterygota</taxon>
        <taxon>Neoptera</taxon>
        <taxon>Endopterygota</taxon>
        <taxon>Coleoptera</taxon>
        <taxon>Polyphaga</taxon>
        <taxon>Cucujiformia</taxon>
        <taxon>Tenebrionidae</taxon>
        <taxon>Zophobas</taxon>
    </lineage>
</organism>
<dbReference type="EMBL" id="JALNTZ010000013">
    <property type="protein sequence ID" value="KAJ3639123.1"/>
    <property type="molecule type" value="Genomic_DNA"/>
</dbReference>
<sequence>MVVCMRENGVRVALLQEPYLREGCVVGVPGDMKVYMSDVDGMAAVLIDGRGVDAVQTSVEGANLGVCVNLSCETGSMCVASVYCKHGDEMGPYLEWMRKVVNGSEGRALLIGMDANAVSPLWHSKFVRAGRRSEERGRELEELIGELDLEVLNRPSDLFTFSGPMGESDIDVTVVNVGWLDSFECVAWEVKCDWGVSDHNSVMIDVRSVSESVKGGRRKRKGWQMGDVNWEKFKSELEKEADVVGIGNFGRLTGREQLGSLNRWICIAMDKATRRFVKAKGKKAAWWTEKLKLLKSRVAKARKKWQLSRKELGSVEGNRFYSSEYQGLLKGYKKALKEAKVSWWRRFVGTVGNADPWGAVYKLCRRERSEGLVGVWDGDRKTVTWGETVEVLLDEFFPVDVPVNYGLYEREESTVERVSSGEIERSVGCMRKRKSAGMDGITPEMVDVVWKVVPEYVMELFNACLREGWVPEEWKVARLVILLKGIDKDRSLKRSYRPICLLSVMGKVFERVLVERLGKVLEGKMSSAQFGFVKGVGIQDAWMRVRQVVEESRKKYVMGVFVDFKGAFDNLSWSEVLNKLVEVGCKEIKCWVSYFKDRRVCVVGEADEIERKVSKGCPQGSICGPAVWNLMMNGLLNEIERKGIKCVAYADDLLCLIETDSRREIESEGTDLMEMVAAWGNGVGVELSKEKTVMMLLKGFLSDNRPANVRVMGESVKYVKEVKYLGIRVSERMNFRPHVESLGSRVIDIMGKLKRVLRKEWGLKRGAIRVIYKGLVVACASFGVAVWYDVLRFGYARELVNRCQRCAVYASMVLCRTVSTDAMQVLMGELPWDLEFVRRGVMFREKRGMNSGDLEWLKTGTSVNEDLGRMEVLEAKVWEVWQRRWELSEKGRVTYDFVPNVRFVKENEWFQPGMLGLFLLTGHGSMNEFLYKRGLSETDKCRCGCVESVRHILFECRLYNEERGSCVWAEWMDEGERRLERLLRSKEVYDGLMEFARRVFEKRRIGVSEGE</sequence>
<feature type="domain" description="Reverse transcriptase" evidence="1">
    <location>
        <begin position="463"/>
        <end position="729"/>
    </location>
</feature>
<protein>
    <recommendedName>
        <fullName evidence="1">Reverse transcriptase domain-containing protein</fullName>
    </recommendedName>
</protein>
<dbReference type="Pfam" id="PF14529">
    <property type="entry name" value="Exo_endo_phos_2"/>
    <property type="match status" value="1"/>
</dbReference>
<name>A0AA38HJT4_9CUCU</name>
<evidence type="ECO:0000313" key="4">
    <source>
        <dbReference type="Proteomes" id="UP001168821"/>
    </source>
</evidence>
<dbReference type="SUPFAM" id="SSF56672">
    <property type="entry name" value="DNA/RNA polymerases"/>
    <property type="match status" value="1"/>
</dbReference>
<dbReference type="EMBL" id="JALNTZ010000013">
    <property type="protein sequence ID" value="KAJ3639111.1"/>
    <property type="molecule type" value="Genomic_DNA"/>
</dbReference>
<keyword evidence="4" id="KW-1185">Reference proteome</keyword>
<dbReference type="AlphaFoldDB" id="A0AA38HJT4"/>
<dbReference type="Gene3D" id="3.60.10.10">
    <property type="entry name" value="Endonuclease/exonuclease/phosphatase"/>
    <property type="match status" value="1"/>
</dbReference>
<dbReference type="PROSITE" id="PS50878">
    <property type="entry name" value="RT_POL"/>
    <property type="match status" value="1"/>
</dbReference>
<dbReference type="GO" id="GO:0071897">
    <property type="term" value="P:DNA biosynthetic process"/>
    <property type="evidence" value="ECO:0007669"/>
    <property type="project" value="UniProtKB-ARBA"/>
</dbReference>
<dbReference type="InterPro" id="IPR043502">
    <property type="entry name" value="DNA/RNA_pol_sf"/>
</dbReference>
<evidence type="ECO:0000259" key="1">
    <source>
        <dbReference type="PROSITE" id="PS50878"/>
    </source>
</evidence>
<gene>
    <name evidence="2" type="ORF">Zmor_004174</name>
    <name evidence="3" type="ORF">Zmor_004186</name>
</gene>
<dbReference type="InterPro" id="IPR036691">
    <property type="entry name" value="Endo/exonu/phosph_ase_sf"/>
</dbReference>
<dbReference type="SUPFAM" id="SSF56219">
    <property type="entry name" value="DNase I-like"/>
    <property type="match status" value="1"/>
</dbReference>
<comment type="caution">
    <text evidence="3">The sequence shown here is derived from an EMBL/GenBank/DDBJ whole genome shotgun (WGS) entry which is preliminary data.</text>
</comment>
<dbReference type="Pfam" id="PF00078">
    <property type="entry name" value="RVT_1"/>
    <property type="match status" value="1"/>
</dbReference>
<reference evidence="3" key="1">
    <citation type="journal article" date="2023" name="G3 (Bethesda)">
        <title>Whole genome assemblies of Zophobas morio and Tenebrio molitor.</title>
        <authorList>
            <person name="Kaur S."/>
            <person name="Stinson S.A."/>
            <person name="diCenzo G.C."/>
        </authorList>
    </citation>
    <scope>NUCLEOTIDE SEQUENCE</scope>
    <source>
        <strain evidence="3">QUZm001</strain>
    </source>
</reference>
<dbReference type="PANTHER" id="PTHR37557">
    <property type="entry name" value="115 KDA PROTEIN IN TYPE-1 RETROTRANSPOSABLE ELEMENT R1DM-LIKE PROTEIN-RELATED-RELATED"/>
    <property type="match status" value="1"/>
</dbReference>
<evidence type="ECO:0000313" key="3">
    <source>
        <dbReference type="EMBL" id="KAJ3639123.1"/>
    </source>
</evidence>
<dbReference type="InterPro" id="IPR000477">
    <property type="entry name" value="RT_dom"/>
</dbReference>
<accession>A0AA38HJT4</accession>
<dbReference type="PANTHER" id="PTHR37557:SF4">
    <property type="entry name" value="CCHC-TYPE DOMAIN-CONTAINING PROTEIN"/>
    <property type="match status" value="1"/>
</dbReference>
<dbReference type="InterPro" id="IPR005135">
    <property type="entry name" value="Endo/exonuclease/phosphatase"/>
</dbReference>
<dbReference type="CDD" id="cd01650">
    <property type="entry name" value="RT_nLTR_like"/>
    <property type="match status" value="1"/>
</dbReference>
<evidence type="ECO:0000313" key="2">
    <source>
        <dbReference type="EMBL" id="KAJ3639111.1"/>
    </source>
</evidence>
<dbReference type="GO" id="GO:0003824">
    <property type="term" value="F:catalytic activity"/>
    <property type="evidence" value="ECO:0007669"/>
    <property type="project" value="InterPro"/>
</dbReference>
<dbReference type="Proteomes" id="UP001168821">
    <property type="component" value="Unassembled WGS sequence"/>
</dbReference>